<sequence>MGGNAYEFAETKEDIRESIGQLNRSRAPNSKKLIVPNNLENFAKEAVKRTGIGIENISGKILKKSRKK</sequence>
<name>A0A0F9HLV6_9ZZZZ</name>
<accession>A0A0F9HLV6</accession>
<dbReference type="AlphaFoldDB" id="A0A0F9HLV6"/>
<comment type="caution">
    <text evidence="1">The sequence shown here is derived from an EMBL/GenBank/DDBJ whole genome shotgun (WGS) entry which is preliminary data.</text>
</comment>
<organism evidence="1">
    <name type="scientific">marine sediment metagenome</name>
    <dbReference type="NCBI Taxonomy" id="412755"/>
    <lineage>
        <taxon>unclassified sequences</taxon>
        <taxon>metagenomes</taxon>
        <taxon>ecological metagenomes</taxon>
    </lineage>
</organism>
<dbReference type="EMBL" id="LAZR01014745">
    <property type="protein sequence ID" value="KKM16132.1"/>
    <property type="molecule type" value="Genomic_DNA"/>
</dbReference>
<evidence type="ECO:0000313" key="1">
    <source>
        <dbReference type="EMBL" id="KKM16132.1"/>
    </source>
</evidence>
<protein>
    <submittedName>
        <fullName evidence="1">Uncharacterized protein</fullName>
    </submittedName>
</protein>
<reference evidence="1" key="1">
    <citation type="journal article" date="2015" name="Nature">
        <title>Complex archaea that bridge the gap between prokaryotes and eukaryotes.</title>
        <authorList>
            <person name="Spang A."/>
            <person name="Saw J.H."/>
            <person name="Jorgensen S.L."/>
            <person name="Zaremba-Niedzwiedzka K."/>
            <person name="Martijn J."/>
            <person name="Lind A.E."/>
            <person name="van Eijk R."/>
            <person name="Schleper C."/>
            <person name="Guy L."/>
            <person name="Ettema T.J."/>
        </authorList>
    </citation>
    <scope>NUCLEOTIDE SEQUENCE</scope>
</reference>
<gene>
    <name evidence="1" type="ORF">LCGC14_1688960</name>
</gene>
<proteinExistence type="predicted"/>